<feature type="compositionally biased region" description="Acidic residues" evidence="9">
    <location>
        <begin position="55"/>
        <end position="82"/>
    </location>
</feature>
<feature type="domain" description="BTB" evidence="10">
    <location>
        <begin position="495"/>
        <end position="562"/>
    </location>
</feature>
<keyword evidence="12" id="KW-1185">Reference proteome</keyword>
<evidence type="ECO:0000256" key="5">
    <source>
        <dbReference type="ARBA" id="ARBA00038092"/>
    </source>
</evidence>
<dbReference type="PANTHER" id="PTHR46042:SF1">
    <property type="entry name" value="DIPHTHINE METHYLTRANSFERASE"/>
    <property type="match status" value="1"/>
</dbReference>
<dbReference type="SMART" id="SM00225">
    <property type="entry name" value="BTB"/>
    <property type="match status" value="1"/>
</dbReference>
<dbReference type="EMBL" id="CM000649">
    <property type="protein sequence ID" value="EED88893.1"/>
    <property type="molecule type" value="Genomic_DNA"/>
</dbReference>
<dbReference type="InterPro" id="IPR052415">
    <property type="entry name" value="Diphthine_MTase"/>
</dbReference>
<evidence type="ECO:0000256" key="8">
    <source>
        <dbReference type="PROSITE-ProRule" id="PRU00221"/>
    </source>
</evidence>
<dbReference type="CDD" id="cd18316">
    <property type="entry name" value="BTB_POZ_KCTD-like"/>
    <property type="match status" value="1"/>
</dbReference>
<dbReference type="PROSITE" id="PS50082">
    <property type="entry name" value="WD_REPEATS_2"/>
    <property type="match status" value="1"/>
</dbReference>
<dbReference type="HOGENOM" id="CLU_369412_0_0_1"/>
<dbReference type="Gene3D" id="3.30.710.10">
    <property type="entry name" value="Potassium Channel Kv1.1, Chain A"/>
    <property type="match status" value="1"/>
</dbReference>
<dbReference type="GO" id="GO:0051260">
    <property type="term" value="P:protein homooligomerization"/>
    <property type="evidence" value="ECO:0007669"/>
    <property type="project" value="InterPro"/>
</dbReference>
<dbReference type="eggNOG" id="KOG0280">
    <property type="taxonomic scope" value="Eukaryota"/>
</dbReference>
<feature type="compositionally biased region" description="Basic and acidic residues" evidence="9">
    <location>
        <begin position="726"/>
        <end position="754"/>
    </location>
</feature>
<dbReference type="PROSITE" id="PS50097">
    <property type="entry name" value="BTB"/>
    <property type="match status" value="1"/>
</dbReference>
<dbReference type="GO" id="GO:0017183">
    <property type="term" value="P:protein histidyl modification to diphthamide"/>
    <property type="evidence" value="ECO:0000318"/>
    <property type="project" value="GO_Central"/>
</dbReference>
<comment type="pathway">
    <text evidence="1">Protein modification; peptidyl-diphthamide biosynthesis.</text>
</comment>
<accession>B8CC48</accession>
<sequence>MTSADEEGTSSWLDSLTTPLNACSLETYTPIAQQPDGSETIVPLVIGCYQLNEPTTEETSTDADAEVDDCSGDAADDNDDNMGESKSTRSGELQLYMVSSTTSNRPSSDGDDVLSNRSHLKFGAAACKVEMESGVLDGKWRRRINGKLTPMFASACASGRIHLHALTKASADNSYELFHRASSEPPSDDGSALCLALAWNDYLDVNTEDAPHDTVDQIVSSYSNGSVALHEVSYTQAEHSLNANSDTEKGSTIEETNRWDAHSMFGCPSEVWTCSFVRGDDNVVMSGADDCSLKIWDVRNTQRPSHKVGDSEFEAGVTAISSHPSLDHIFAVGSYDEYARIYDHRKMSKPLSKVNVGGGVWRIKWHPTCWDSSVVAGTVNGDAGKLLVAAMHAGCRVVNIPQLNEYRNEDVDDGLCGDAGIEILNEFTAHQSMAYGADWVWFGSPDKSEAAGSCSFYDRHAFLWDPNGHRGPKRAQQPRMDDTAMDNDAIDPVPETVKLNVGGKQFEVSRCLIKQYPDSMLGRLVSETWQSAPTKTIFIDRDGDIFAHVLNFMRYGSIELPCTIPQSMFVRELDFYGISSTGDMFIKQESSIETMKALRQNIHNAELHHDMLLVAATCYHQYMSASSKNPIVHITDNIDLKHSPFHYHFPTAMNILNGYLVKFHGLEAVTTQESLFSSDFVVEVKEASPDSRNDVNVLVETVPSPSESTIGNTVNYVFGMPSRNAPAREGRRIDPRWDLLGREETGRDEGEQHS</sequence>
<dbReference type="GO" id="GO:0005737">
    <property type="term" value="C:cytoplasm"/>
    <property type="evidence" value="ECO:0000318"/>
    <property type="project" value="GO_Central"/>
</dbReference>
<keyword evidence="3" id="KW-0677">Repeat</keyword>
<dbReference type="Pfam" id="PF02214">
    <property type="entry name" value="BTB_2"/>
    <property type="match status" value="1"/>
</dbReference>
<feature type="repeat" description="WD" evidence="8">
    <location>
        <begin position="280"/>
        <end position="306"/>
    </location>
</feature>
<dbReference type="InterPro" id="IPR015943">
    <property type="entry name" value="WD40/YVTN_repeat-like_dom_sf"/>
</dbReference>
<dbReference type="PaxDb" id="35128-Thaps24785"/>
<evidence type="ECO:0000313" key="11">
    <source>
        <dbReference type="EMBL" id="EED88893.1"/>
    </source>
</evidence>
<evidence type="ECO:0000256" key="4">
    <source>
        <dbReference type="ARBA" id="ARBA00022801"/>
    </source>
</evidence>
<dbReference type="InterPro" id="IPR011333">
    <property type="entry name" value="SKP1/BTB/POZ_sf"/>
</dbReference>
<keyword evidence="2 8" id="KW-0853">WD repeat</keyword>
<dbReference type="RefSeq" id="XP_002293884.1">
    <property type="nucleotide sequence ID" value="XM_002293848.1"/>
</dbReference>
<dbReference type="GO" id="GO:0061685">
    <property type="term" value="F:diphthine methylesterase activity"/>
    <property type="evidence" value="ECO:0000318"/>
    <property type="project" value="GO_Central"/>
</dbReference>
<evidence type="ECO:0000256" key="1">
    <source>
        <dbReference type="ARBA" id="ARBA00005156"/>
    </source>
</evidence>
<dbReference type="SUPFAM" id="SSF54695">
    <property type="entry name" value="POZ domain"/>
    <property type="match status" value="1"/>
</dbReference>
<evidence type="ECO:0000256" key="6">
    <source>
        <dbReference type="ARBA" id="ARBA00039131"/>
    </source>
</evidence>
<evidence type="ECO:0000256" key="3">
    <source>
        <dbReference type="ARBA" id="ARBA00022737"/>
    </source>
</evidence>
<dbReference type="InterPro" id="IPR019775">
    <property type="entry name" value="WD40_repeat_CS"/>
</dbReference>
<dbReference type="SUPFAM" id="SSF50978">
    <property type="entry name" value="WD40 repeat-like"/>
    <property type="match status" value="1"/>
</dbReference>
<keyword evidence="4" id="KW-0378">Hydrolase</keyword>
<evidence type="ECO:0000256" key="9">
    <source>
        <dbReference type="SAM" id="MobiDB-lite"/>
    </source>
</evidence>
<comment type="similarity">
    <text evidence="5">Belongs to the DPH7 family.</text>
</comment>
<dbReference type="AlphaFoldDB" id="B8CC48"/>
<dbReference type="InterPro" id="IPR036322">
    <property type="entry name" value="WD40_repeat_dom_sf"/>
</dbReference>
<dbReference type="InterPro" id="IPR003131">
    <property type="entry name" value="T1-type_BTB"/>
</dbReference>
<dbReference type="eggNOG" id="KOG2723">
    <property type="taxonomic scope" value="Eukaryota"/>
</dbReference>
<dbReference type="Gene3D" id="2.130.10.10">
    <property type="entry name" value="YVTN repeat-like/Quinoprotein amine dehydrogenase"/>
    <property type="match status" value="1"/>
</dbReference>
<dbReference type="SMART" id="SM00320">
    <property type="entry name" value="WD40"/>
    <property type="match status" value="3"/>
</dbReference>
<dbReference type="STRING" id="35128.B8CC48"/>
<feature type="region of interest" description="Disordered" evidence="9">
    <location>
        <begin position="53"/>
        <end position="91"/>
    </location>
</feature>
<dbReference type="GeneID" id="7450845"/>
<name>B8CC48_THAPS</name>
<evidence type="ECO:0000256" key="2">
    <source>
        <dbReference type="ARBA" id="ARBA00022574"/>
    </source>
</evidence>
<dbReference type="KEGG" id="tps:THAPSDRAFT_24785"/>
<organism evidence="11 12">
    <name type="scientific">Thalassiosira pseudonana</name>
    <name type="common">Marine diatom</name>
    <name type="synonym">Cyclotella nana</name>
    <dbReference type="NCBI Taxonomy" id="35128"/>
    <lineage>
        <taxon>Eukaryota</taxon>
        <taxon>Sar</taxon>
        <taxon>Stramenopiles</taxon>
        <taxon>Ochrophyta</taxon>
        <taxon>Bacillariophyta</taxon>
        <taxon>Coscinodiscophyceae</taxon>
        <taxon>Thalassiosirophycidae</taxon>
        <taxon>Thalassiosirales</taxon>
        <taxon>Thalassiosiraceae</taxon>
        <taxon>Thalassiosira</taxon>
    </lineage>
</organism>
<dbReference type="PANTHER" id="PTHR46042">
    <property type="entry name" value="DIPHTHINE METHYLTRANSFERASE"/>
    <property type="match status" value="1"/>
</dbReference>
<evidence type="ECO:0000256" key="7">
    <source>
        <dbReference type="ARBA" id="ARBA00047551"/>
    </source>
</evidence>
<evidence type="ECO:0000313" key="12">
    <source>
        <dbReference type="Proteomes" id="UP000001449"/>
    </source>
</evidence>
<evidence type="ECO:0000259" key="10">
    <source>
        <dbReference type="PROSITE" id="PS50097"/>
    </source>
</evidence>
<protein>
    <recommendedName>
        <fullName evidence="6">methylated diphthine methylhydrolase</fullName>
        <ecNumber evidence="6">3.1.1.97</ecNumber>
    </recommendedName>
</protein>
<reference evidence="11 12" key="2">
    <citation type="journal article" date="2008" name="Nature">
        <title>The Phaeodactylum genome reveals the evolutionary history of diatom genomes.</title>
        <authorList>
            <person name="Bowler C."/>
            <person name="Allen A.E."/>
            <person name="Badger J.H."/>
            <person name="Grimwood J."/>
            <person name="Jabbari K."/>
            <person name="Kuo A."/>
            <person name="Maheswari U."/>
            <person name="Martens C."/>
            <person name="Maumus F."/>
            <person name="Otillar R.P."/>
            <person name="Rayko E."/>
            <person name="Salamov A."/>
            <person name="Vandepoele K."/>
            <person name="Beszteri B."/>
            <person name="Gruber A."/>
            <person name="Heijde M."/>
            <person name="Katinka M."/>
            <person name="Mock T."/>
            <person name="Valentin K."/>
            <person name="Verret F."/>
            <person name="Berges J.A."/>
            <person name="Brownlee C."/>
            <person name="Cadoret J.P."/>
            <person name="Chiovitti A."/>
            <person name="Choi C.J."/>
            <person name="Coesel S."/>
            <person name="De Martino A."/>
            <person name="Detter J.C."/>
            <person name="Durkin C."/>
            <person name="Falciatore A."/>
            <person name="Fournet J."/>
            <person name="Haruta M."/>
            <person name="Huysman M.J."/>
            <person name="Jenkins B.D."/>
            <person name="Jiroutova K."/>
            <person name="Jorgensen R.E."/>
            <person name="Joubert Y."/>
            <person name="Kaplan A."/>
            <person name="Kroger N."/>
            <person name="Kroth P.G."/>
            <person name="La Roche J."/>
            <person name="Lindquist E."/>
            <person name="Lommer M."/>
            <person name="Martin-Jezequel V."/>
            <person name="Lopez P.J."/>
            <person name="Lucas S."/>
            <person name="Mangogna M."/>
            <person name="McGinnis K."/>
            <person name="Medlin L.K."/>
            <person name="Montsant A."/>
            <person name="Oudot-Le Secq M.P."/>
            <person name="Napoli C."/>
            <person name="Obornik M."/>
            <person name="Parker M.S."/>
            <person name="Petit J.L."/>
            <person name="Porcel B.M."/>
            <person name="Poulsen N."/>
            <person name="Robison M."/>
            <person name="Rychlewski L."/>
            <person name="Rynearson T.A."/>
            <person name="Schmutz J."/>
            <person name="Shapiro H."/>
            <person name="Siaut M."/>
            <person name="Stanley M."/>
            <person name="Sussman M.R."/>
            <person name="Taylor A.R."/>
            <person name="Vardi A."/>
            <person name="von Dassow P."/>
            <person name="Vyverman W."/>
            <person name="Willis A."/>
            <person name="Wyrwicz L.S."/>
            <person name="Rokhsar D.S."/>
            <person name="Weissenbach J."/>
            <person name="Armbrust E.V."/>
            <person name="Green B.R."/>
            <person name="Van de Peer Y."/>
            <person name="Grigoriev I.V."/>
        </authorList>
    </citation>
    <scope>NUCLEOTIDE SEQUENCE [LARGE SCALE GENOMIC DNA]</scope>
    <source>
        <strain evidence="11 12">CCMP1335</strain>
    </source>
</reference>
<dbReference type="InterPro" id="IPR001680">
    <property type="entry name" value="WD40_rpt"/>
</dbReference>
<dbReference type="InterPro" id="IPR000210">
    <property type="entry name" value="BTB/POZ_dom"/>
</dbReference>
<comment type="catalytic activity">
    <reaction evidence="7">
        <text>diphthine methyl ester-[translation elongation factor 2] + H2O = diphthine-[translation elongation factor 2] + methanol + H(+)</text>
        <dbReference type="Rhea" id="RHEA:42656"/>
        <dbReference type="Rhea" id="RHEA-COMP:10172"/>
        <dbReference type="Rhea" id="RHEA-COMP:10173"/>
        <dbReference type="ChEBI" id="CHEBI:15377"/>
        <dbReference type="ChEBI" id="CHEBI:15378"/>
        <dbReference type="ChEBI" id="CHEBI:17790"/>
        <dbReference type="ChEBI" id="CHEBI:79005"/>
        <dbReference type="ChEBI" id="CHEBI:82696"/>
        <dbReference type="EC" id="3.1.1.97"/>
    </reaction>
</comment>
<gene>
    <name evidence="11" type="ORF">THAPSDRAFT_24785</name>
</gene>
<proteinExistence type="inferred from homology"/>
<dbReference type="Proteomes" id="UP000001449">
    <property type="component" value="Chromosome 14"/>
</dbReference>
<feature type="region of interest" description="Disordered" evidence="9">
    <location>
        <begin position="724"/>
        <end position="754"/>
    </location>
</feature>
<reference evidence="11 12" key="1">
    <citation type="journal article" date="2004" name="Science">
        <title>The genome of the diatom Thalassiosira pseudonana: ecology, evolution, and metabolism.</title>
        <authorList>
            <person name="Armbrust E.V."/>
            <person name="Berges J.A."/>
            <person name="Bowler C."/>
            <person name="Green B.R."/>
            <person name="Martinez D."/>
            <person name="Putnam N.H."/>
            <person name="Zhou S."/>
            <person name="Allen A.E."/>
            <person name="Apt K.E."/>
            <person name="Bechner M."/>
            <person name="Brzezinski M.A."/>
            <person name="Chaal B.K."/>
            <person name="Chiovitti A."/>
            <person name="Davis A.K."/>
            <person name="Demarest M.S."/>
            <person name="Detter J.C."/>
            <person name="Glavina T."/>
            <person name="Goodstein D."/>
            <person name="Hadi M.Z."/>
            <person name="Hellsten U."/>
            <person name="Hildebrand M."/>
            <person name="Jenkins B.D."/>
            <person name="Jurka J."/>
            <person name="Kapitonov V.V."/>
            <person name="Kroger N."/>
            <person name="Lau W.W."/>
            <person name="Lane T.W."/>
            <person name="Larimer F.W."/>
            <person name="Lippmeier J.C."/>
            <person name="Lucas S."/>
            <person name="Medina M."/>
            <person name="Montsant A."/>
            <person name="Obornik M."/>
            <person name="Parker M.S."/>
            <person name="Palenik B."/>
            <person name="Pazour G.J."/>
            <person name="Richardson P.M."/>
            <person name="Rynearson T.A."/>
            <person name="Saito M.A."/>
            <person name="Schwartz D.C."/>
            <person name="Thamatrakoln K."/>
            <person name="Valentin K."/>
            <person name="Vardi A."/>
            <person name="Wilkerson F.P."/>
            <person name="Rokhsar D.S."/>
        </authorList>
    </citation>
    <scope>NUCLEOTIDE SEQUENCE [LARGE SCALE GENOMIC DNA]</scope>
    <source>
        <strain evidence="11 12">CCMP1335</strain>
    </source>
</reference>
<dbReference type="EC" id="3.1.1.97" evidence="6"/>
<dbReference type="PROSITE" id="PS00678">
    <property type="entry name" value="WD_REPEATS_1"/>
    <property type="match status" value="1"/>
</dbReference>
<dbReference type="InParanoid" id="B8CC48"/>